<keyword evidence="2" id="KW-0472">Membrane</keyword>
<keyword evidence="5" id="KW-1185">Reference proteome</keyword>
<reference evidence="4 5" key="1">
    <citation type="submission" date="2017-11" db="EMBL/GenBank/DDBJ databases">
        <title>Draft Genome Sequence of Lactobacillus curieae NBRC 111893 isolated from Koso, a Japanese sugar-Vegetable Fermented Beverage.</title>
        <authorList>
            <person name="Chiou T.Y."/>
            <person name="Oshima K."/>
            <person name="Suda W."/>
            <person name="Hattori M."/>
            <person name="Takahashi T."/>
        </authorList>
    </citation>
    <scope>NUCLEOTIDE SEQUENCE [LARGE SCALE GENOMIC DNA]</scope>
    <source>
        <strain evidence="4 5">NBRC111893</strain>
    </source>
</reference>
<evidence type="ECO:0000313" key="5">
    <source>
        <dbReference type="Proteomes" id="UP000286974"/>
    </source>
</evidence>
<accession>A0A401FJ66</accession>
<evidence type="ECO:0000256" key="1">
    <source>
        <dbReference type="ARBA" id="ARBA00023125"/>
    </source>
</evidence>
<dbReference type="RefSeq" id="WP_225417481.1">
    <property type="nucleotide sequence ID" value="NZ_BEXA01000001.1"/>
</dbReference>
<proteinExistence type="predicted"/>
<dbReference type="InterPro" id="IPR010982">
    <property type="entry name" value="Lambda_DNA-bd_dom_sf"/>
</dbReference>
<dbReference type="PANTHER" id="PTHR46558:SF13">
    <property type="entry name" value="HTH-TYPE TRANSCRIPTIONAL REGULATOR IMMR"/>
    <property type="match status" value="1"/>
</dbReference>
<keyword evidence="2" id="KW-1133">Transmembrane helix</keyword>
<dbReference type="Proteomes" id="UP000286974">
    <property type="component" value="Unassembled WGS sequence"/>
</dbReference>
<dbReference type="GO" id="GO:0003677">
    <property type="term" value="F:DNA binding"/>
    <property type="evidence" value="ECO:0007669"/>
    <property type="project" value="UniProtKB-KW"/>
</dbReference>
<dbReference type="AlphaFoldDB" id="A0A401FJ66"/>
<dbReference type="CDD" id="cd00093">
    <property type="entry name" value="HTH_XRE"/>
    <property type="match status" value="1"/>
</dbReference>
<dbReference type="PANTHER" id="PTHR46558">
    <property type="entry name" value="TRACRIPTIONAL REGULATORY PROTEIN-RELATED-RELATED"/>
    <property type="match status" value="1"/>
</dbReference>
<dbReference type="SMART" id="SM00530">
    <property type="entry name" value="HTH_XRE"/>
    <property type="match status" value="1"/>
</dbReference>
<feature type="domain" description="HTH cro/C1-type" evidence="3">
    <location>
        <begin position="8"/>
        <end position="62"/>
    </location>
</feature>
<dbReference type="Pfam" id="PF01381">
    <property type="entry name" value="HTH_3"/>
    <property type="match status" value="1"/>
</dbReference>
<protein>
    <submittedName>
        <fullName evidence="4">Transcriptional regulator, XRE family</fullName>
    </submittedName>
</protein>
<feature type="transmembrane region" description="Helical" evidence="2">
    <location>
        <begin position="87"/>
        <end position="108"/>
    </location>
</feature>
<dbReference type="SUPFAM" id="SSF47413">
    <property type="entry name" value="lambda repressor-like DNA-binding domains"/>
    <property type="match status" value="1"/>
</dbReference>
<evidence type="ECO:0000259" key="3">
    <source>
        <dbReference type="PROSITE" id="PS50943"/>
    </source>
</evidence>
<name>A0A401FJ66_9LACO</name>
<dbReference type="PROSITE" id="PS50943">
    <property type="entry name" value="HTH_CROC1"/>
    <property type="match status" value="1"/>
</dbReference>
<dbReference type="InterPro" id="IPR001387">
    <property type="entry name" value="Cro/C1-type_HTH"/>
</dbReference>
<dbReference type="EMBL" id="BEXA01000001">
    <property type="protein sequence ID" value="GAY72281.1"/>
    <property type="molecule type" value="Genomic_DNA"/>
</dbReference>
<sequence>MTSLGEQIKNRREELSITQQQLADKLYITRQTISRWENNQTVPNLDTLVILSDLLNLSLDRLLREDEQVVVNKMSTDIRLKQRYQRWLIISGLLLLLISGLLGLLSWGRSRQDGTIDRFNPFLPYKYGYAVLPKRTPTKIQQEVSTDTQGNIIN</sequence>
<evidence type="ECO:0000313" key="4">
    <source>
        <dbReference type="EMBL" id="GAY72281.1"/>
    </source>
</evidence>
<gene>
    <name evidence="4" type="ORF">NBRC111893_427</name>
</gene>
<dbReference type="Gene3D" id="1.10.260.40">
    <property type="entry name" value="lambda repressor-like DNA-binding domains"/>
    <property type="match status" value="1"/>
</dbReference>
<keyword evidence="2" id="KW-0812">Transmembrane</keyword>
<organism evidence="4 5">
    <name type="scientific">Lentilactobacillus kosonis</name>
    <dbReference type="NCBI Taxonomy" id="2810561"/>
    <lineage>
        <taxon>Bacteria</taxon>
        <taxon>Bacillati</taxon>
        <taxon>Bacillota</taxon>
        <taxon>Bacilli</taxon>
        <taxon>Lactobacillales</taxon>
        <taxon>Lactobacillaceae</taxon>
        <taxon>Lentilactobacillus</taxon>
    </lineage>
</organism>
<comment type="caution">
    <text evidence="4">The sequence shown here is derived from an EMBL/GenBank/DDBJ whole genome shotgun (WGS) entry which is preliminary data.</text>
</comment>
<evidence type="ECO:0000256" key="2">
    <source>
        <dbReference type="SAM" id="Phobius"/>
    </source>
</evidence>
<keyword evidence="1" id="KW-0238">DNA-binding</keyword>